<name>A0A0F7WUH8_CHLPN</name>
<gene>
    <name evidence="3" type="ORF">BN1224_DC9_CN_00220</name>
</gene>
<accession>A0A0F7WUH8</accession>
<organism evidence="3">
    <name type="scientific">Chlamydia pneumoniae</name>
    <name type="common">Chlamydophila pneumoniae</name>
    <dbReference type="NCBI Taxonomy" id="83558"/>
    <lineage>
        <taxon>Bacteria</taxon>
        <taxon>Pseudomonadati</taxon>
        <taxon>Chlamydiota</taxon>
        <taxon>Chlamydiia</taxon>
        <taxon>Chlamydiales</taxon>
        <taxon>Chlamydiaceae</taxon>
        <taxon>Chlamydia/Chlamydophila group</taxon>
        <taxon>Chlamydia</taxon>
    </lineage>
</organism>
<proteinExistence type="predicted"/>
<sequence length="274" mass="31210">MRRYLFMVLALCLYRAAPLEAVVIKITDAQAVLKFAREKTLVCFNIEDTVVFPKQMVGQSAWLYNRELDLKTTLSQEQAREQAFLEWMGISFLVDYELVSANLRNVLTGLSLKRSWVLGISQRPVHLIKNTLRILRSFNIDFTSCPAICEDGWLSHPTKDTTFDQAMAIEKNILFVGSLKNGQPMDAALEVLLSGISSPPSQIIYVDQDAERLRSIGAFCKKANIYFIGMLYTPAKQRVESYNPKLTAIQWSQIRKNLSDEYYESLLSYVKSKG</sequence>
<dbReference type="InterPro" id="IPR022565">
    <property type="entry name" value="DUF2608"/>
</dbReference>
<reference evidence="3" key="1">
    <citation type="submission" date="2015-05" db="EMBL/GenBank/DDBJ databases">
        <authorList>
            <person name="Rattei Thomas"/>
        </authorList>
    </citation>
    <scope>NUCLEOTIDE SEQUENCE</scope>
    <source>
        <strain evidence="3">DC9</strain>
    </source>
</reference>
<dbReference type="EMBL" id="LN847067">
    <property type="protein sequence ID" value="CRI43216.1"/>
    <property type="molecule type" value="Genomic_DNA"/>
</dbReference>
<protein>
    <submittedName>
        <fullName evidence="3">Putative outer membrane protein CPn_1073/CP_0776/CPj1073/CpB1118</fullName>
    </submittedName>
</protein>
<feature type="signal peptide" evidence="2">
    <location>
        <begin position="1"/>
        <end position="21"/>
    </location>
</feature>
<evidence type="ECO:0000256" key="2">
    <source>
        <dbReference type="SAM" id="SignalP"/>
    </source>
</evidence>
<feature type="chain" id="PRO_5002524697" evidence="2">
    <location>
        <begin position="22"/>
        <end position="274"/>
    </location>
</feature>
<evidence type="ECO:0000256" key="1">
    <source>
        <dbReference type="ARBA" id="ARBA00022729"/>
    </source>
</evidence>
<dbReference type="AlphaFoldDB" id="A0A0F7WUH8"/>
<evidence type="ECO:0000313" key="3">
    <source>
        <dbReference type="EMBL" id="CRI43216.1"/>
    </source>
</evidence>
<keyword evidence="1 2" id="KW-0732">Signal</keyword>
<dbReference type="Pfam" id="PF11019">
    <property type="entry name" value="DUF2608"/>
    <property type="match status" value="1"/>
</dbReference>